<evidence type="ECO:0000313" key="3">
    <source>
        <dbReference type="Proteomes" id="UP000562929"/>
    </source>
</evidence>
<keyword evidence="3" id="KW-1185">Reference proteome</keyword>
<protein>
    <submittedName>
        <fullName evidence="2">Uncharacterized protein</fullName>
    </submittedName>
</protein>
<accession>A0A8H4Q586</accession>
<reference evidence="2 3" key="1">
    <citation type="journal article" date="2020" name="G3 (Bethesda)">
        <title>Genetic Underpinnings of Host Manipulation by Ophiocordyceps as Revealed by Comparative Transcriptomics.</title>
        <authorList>
            <person name="Will I."/>
            <person name="Das B."/>
            <person name="Trinh T."/>
            <person name="Brachmann A."/>
            <person name="Ohm R.A."/>
            <person name="de Bekker C."/>
        </authorList>
    </citation>
    <scope>NUCLEOTIDE SEQUENCE [LARGE SCALE GENOMIC DNA]</scope>
    <source>
        <strain evidence="2 3">EC05</strain>
    </source>
</reference>
<comment type="caution">
    <text evidence="2">The sequence shown here is derived from an EMBL/GenBank/DDBJ whole genome shotgun (WGS) entry which is preliminary data.</text>
</comment>
<organism evidence="2 3">
    <name type="scientific">Ophiocordyceps camponoti-floridani</name>
    <dbReference type="NCBI Taxonomy" id="2030778"/>
    <lineage>
        <taxon>Eukaryota</taxon>
        <taxon>Fungi</taxon>
        <taxon>Dikarya</taxon>
        <taxon>Ascomycota</taxon>
        <taxon>Pezizomycotina</taxon>
        <taxon>Sordariomycetes</taxon>
        <taxon>Hypocreomycetidae</taxon>
        <taxon>Hypocreales</taxon>
        <taxon>Ophiocordycipitaceae</taxon>
        <taxon>Ophiocordyceps</taxon>
    </lineage>
</organism>
<feature type="compositionally biased region" description="Basic residues" evidence="1">
    <location>
        <begin position="205"/>
        <end position="214"/>
    </location>
</feature>
<dbReference type="AlphaFoldDB" id="A0A8H4Q586"/>
<proteinExistence type="predicted"/>
<name>A0A8H4Q586_9HYPO</name>
<feature type="compositionally biased region" description="Polar residues" evidence="1">
    <location>
        <begin position="185"/>
        <end position="199"/>
    </location>
</feature>
<sequence>MSETTMADKISHFSQVIMAASKLIIENDSHTKAQANHLPEAAYISVLAQAVKNAKDTAAEAVAESGRCNYDAKTFKRFCKAEINEYLDVVSEYAEFRRGVAEAISSFEVPNGKQSAAFMQIAAWKLGLETNRNQAELNLLLKGDVVEGISDLSEFRAVEIEALSREIQIGRKNIMQLLEAPLNRTSRTGADANQNQVSDGSAAGYRRRSQSQKKRYRFKGHLVGA</sequence>
<evidence type="ECO:0000256" key="1">
    <source>
        <dbReference type="SAM" id="MobiDB-lite"/>
    </source>
</evidence>
<dbReference type="EMBL" id="JAACLJ010000005">
    <property type="protein sequence ID" value="KAF4585894.1"/>
    <property type="molecule type" value="Genomic_DNA"/>
</dbReference>
<evidence type="ECO:0000313" key="2">
    <source>
        <dbReference type="EMBL" id="KAF4585894.1"/>
    </source>
</evidence>
<feature type="region of interest" description="Disordered" evidence="1">
    <location>
        <begin position="185"/>
        <end position="214"/>
    </location>
</feature>
<gene>
    <name evidence="2" type="ORF">GQ602_005199</name>
</gene>
<dbReference type="Proteomes" id="UP000562929">
    <property type="component" value="Unassembled WGS sequence"/>
</dbReference>